<feature type="non-terminal residue" evidence="1">
    <location>
        <position position="66"/>
    </location>
</feature>
<evidence type="ECO:0000313" key="2">
    <source>
        <dbReference type="Proteomes" id="UP000281553"/>
    </source>
</evidence>
<gene>
    <name evidence="1" type="ORF">DILT_LOCUS17759</name>
</gene>
<organism evidence="1 2">
    <name type="scientific">Dibothriocephalus latus</name>
    <name type="common">Fish tapeworm</name>
    <name type="synonym">Diphyllobothrium latum</name>
    <dbReference type="NCBI Taxonomy" id="60516"/>
    <lineage>
        <taxon>Eukaryota</taxon>
        <taxon>Metazoa</taxon>
        <taxon>Spiralia</taxon>
        <taxon>Lophotrochozoa</taxon>
        <taxon>Platyhelminthes</taxon>
        <taxon>Cestoda</taxon>
        <taxon>Eucestoda</taxon>
        <taxon>Diphyllobothriidea</taxon>
        <taxon>Diphyllobothriidae</taxon>
        <taxon>Dibothriocephalus</taxon>
    </lineage>
</organism>
<dbReference type="AlphaFoldDB" id="A0A3P7R7K9"/>
<reference evidence="1 2" key="1">
    <citation type="submission" date="2018-11" db="EMBL/GenBank/DDBJ databases">
        <authorList>
            <consortium name="Pathogen Informatics"/>
        </authorList>
    </citation>
    <scope>NUCLEOTIDE SEQUENCE [LARGE SCALE GENOMIC DNA]</scope>
</reference>
<accession>A0A3P7R7K9</accession>
<name>A0A3P7R7K9_DIBLA</name>
<evidence type="ECO:0000313" key="1">
    <source>
        <dbReference type="EMBL" id="VDN39086.1"/>
    </source>
</evidence>
<dbReference type="Proteomes" id="UP000281553">
    <property type="component" value="Unassembled WGS sequence"/>
</dbReference>
<proteinExistence type="predicted"/>
<dbReference type="EMBL" id="UYRU01094535">
    <property type="protein sequence ID" value="VDN39086.1"/>
    <property type="molecule type" value="Genomic_DNA"/>
</dbReference>
<sequence>MSERIPLPGMTLPQRQRLALLLTDFRVVFAGAKRRSTIRAVRHATLAFQNTIPGSDLDPEIRMANL</sequence>
<keyword evidence="2" id="KW-1185">Reference proteome</keyword>
<protein>
    <submittedName>
        <fullName evidence="1">Uncharacterized protein</fullName>
    </submittedName>
</protein>